<dbReference type="STRING" id="1836467.BTR34_05455"/>
<dbReference type="SUPFAM" id="SSF48452">
    <property type="entry name" value="TPR-like"/>
    <property type="match status" value="1"/>
</dbReference>
<dbReference type="PROSITE" id="PS50005">
    <property type="entry name" value="TPR"/>
    <property type="match status" value="1"/>
</dbReference>
<evidence type="ECO:0000256" key="5">
    <source>
        <dbReference type="ARBA" id="ARBA00023012"/>
    </source>
</evidence>
<dbReference type="PANTHER" id="PTHR24421">
    <property type="entry name" value="NITRATE/NITRITE SENSOR PROTEIN NARX-RELATED"/>
    <property type="match status" value="1"/>
</dbReference>
<dbReference type="Proteomes" id="UP000092164">
    <property type="component" value="Unassembled WGS sequence"/>
</dbReference>
<keyword evidence="3" id="KW-0808">Transferase</keyword>
<dbReference type="GO" id="GO:0000160">
    <property type="term" value="P:phosphorelay signal transduction system"/>
    <property type="evidence" value="ECO:0007669"/>
    <property type="project" value="UniProtKB-KW"/>
</dbReference>
<evidence type="ECO:0000256" key="6">
    <source>
        <dbReference type="PROSITE-ProRule" id="PRU00339"/>
    </source>
</evidence>
<dbReference type="InterPro" id="IPR011990">
    <property type="entry name" value="TPR-like_helical_dom_sf"/>
</dbReference>
<feature type="repeat" description="TPR" evidence="6">
    <location>
        <begin position="119"/>
        <end position="152"/>
    </location>
</feature>
<keyword evidence="7" id="KW-0472">Membrane</keyword>
<protein>
    <recommendedName>
        <fullName evidence="2">histidine kinase</fullName>
        <ecNumber evidence="2">2.7.13.3</ecNumber>
    </recommendedName>
</protein>
<dbReference type="EC" id="2.7.13.3" evidence="2"/>
<dbReference type="GO" id="GO:0004673">
    <property type="term" value="F:protein histidine kinase activity"/>
    <property type="evidence" value="ECO:0007669"/>
    <property type="project" value="UniProtKB-EC"/>
</dbReference>
<dbReference type="EMBL" id="LZFP01000052">
    <property type="protein sequence ID" value="OBR35224.1"/>
    <property type="molecule type" value="Genomic_DNA"/>
</dbReference>
<keyword evidence="7" id="KW-0812">Transmembrane</keyword>
<dbReference type="AlphaFoldDB" id="A0A1B7YXU7"/>
<feature type="transmembrane region" description="Helical" evidence="7">
    <location>
        <begin position="340"/>
        <end position="360"/>
    </location>
</feature>
<name>A0A1B7YXU7_9FLAO</name>
<dbReference type="SUPFAM" id="SSF55874">
    <property type="entry name" value="ATPase domain of HSP90 chaperone/DNA topoisomerase II/histidine kinase"/>
    <property type="match status" value="1"/>
</dbReference>
<accession>A0A1B7YXU7</accession>
<dbReference type="SMART" id="SM00028">
    <property type="entry name" value="TPR"/>
    <property type="match status" value="4"/>
</dbReference>
<comment type="caution">
    <text evidence="8">The sequence shown here is derived from an EMBL/GenBank/DDBJ whole genome shotgun (WGS) entry which is preliminary data.</text>
</comment>
<evidence type="ECO:0000256" key="2">
    <source>
        <dbReference type="ARBA" id="ARBA00012438"/>
    </source>
</evidence>
<keyword evidence="4" id="KW-0418">Kinase</keyword>
<keyword evidence="6" id="KW-0802">TPR repeat</keyword>
<dbReference type="InterPro" id="IPR019734">
    <property type="entry name" value="TPR_rpt"/>
</dbReference>
<evidence type="ECO:0000256" key="1">
    <source>
        <dbReference type="ARBA" id="ARBA00000085"/>
    </source>
</evidence>
<dbReference type="InterPro" id="IPR050482">
    <property type="entry name" value="Sensor_HK_TwoCompSys"/>
</dbReference>
<dbReference type="Gene3D" id="3.30.565.10">
    <property type="entry name" value="Histidine kinase-like ATPase, C-terminal domain"/>
    <property type="match status" value="1"/>
</dbReference>
<evidence type="ECO:0000256" key="7">
    <source>
        <dbReference type="SAM" id="Phobius"/>
    </source>
</evidence>
<dbReference type="InterPro" id="IPR036890">
    <property type="entry name" value="HATPase_C_sf"/>
</dbReference>
<comment type="catalytic activity">
    <reaction evidence="1">
        <text>ATP + protein L-histidine = ADP + protein N-phospho-L-histidine.</text>
        <dbReference type="EC" id="2.7.13.3"/>
    </reaction>
</comment>
<evidence type="ECO:0000313" key="9">
    <source>
        <dbReference type="Proteomes" id="UP000092164"/>
    </source>
</evidence>
<proteinExistence type="predicted"/>
<keyword evidence="9" id="KW-1185">Reference proteome</keyword>
<dbReference type="RefSeq" id="WP_068487219.1">
    <property type="nucleotide sequence ID" value="NZ_CP018760.1"/>
</dbReference>
<evidence type="ECO:0000256" key="4">
    <source>
        <dbReference type="ARBA" id="ARBA00022777"/>
    </source>
</evidence>
<sequence length="554" mass="63457">MKYTKVSFTLKILLFSFWWILIPKLIIAQTANDSSYYYHQQIINPVIPSDLPTGINFYIQKKKADLKAGDSISVINDLRLLAIGEFKIGNNFNSENYVVEALNFIQSMSTKDTLVNAKVGLYNQLGRIYGASNNPNEAIKTYNKALQIVVKLKDSVILLNNKANIYKEQLDYKNALTIYTLLHQKSQNNSDSYQKALVLDNLGYVQSKLNKPKALDNLKKALQIREDNNIITGQHASNKHLAEYYLDRKDTATALLYAEKVISLANKINSSSFKLDAISLMLRMDKNPLIHEYKKLTDSIANAKQIAENKNAFLKYNVAEEQGKTQASQLQQEIESRKRLAYQALALIIFLILIGSYFIYRNRYRKAKIEEIYKTETRIAKKVHDEVANDMYKIMASLENNSGIDKKVIDEIEKIYTKTRDISRENSAIDLREDFAIQLNDLLLGYKNNNVKIITRNLSKIPWNTIPEIKKTTIYRVLQELMTNMRKHSKASIVTLVFHKEGSKIHINYRDNGIGCNIFKKNGLQHTESRIASINGTITFESKHDDGFKASIII</sequence>
<dbReference type="PANTHER" id="PTHR24421:SF10">
    <property type="entry name" value="NITRATE_NITRITE SENSOR PROTEIN NARQ"/>
    <property type="match status" value="1"/>
</dbReference>
<dbReference type="Gene3D" id="1.25.40.10">
    <property type="entry name" value="Tetratricopeptide repeat domain"/>
    <property type="match status" value="1"/>
</dbReference>
<evidence type="ECO:0000313" key="8">
    <source>
        <dbReference type="EMBL" id="OBR35224.1"/>
    </source>
</evidence>
<keyword evidence="5" id="KW-0902">Two-component regulatory system</keyword>
<dbReference type="Pfam" id="PF13181">
    <property type="entry name" value="TPR_8"/>
    <property type="match status" value="1"/>
</dbReference>
<gene>
    <name evidence="8" type="ORF">A9200_11685</name>
</gene>
<organism evidence="8 9">
    <name type="scientific">Maribacter hydrothermalis</name>
    <dbReference type="NCBI Taxonomy" id="1836467"/>
    <lineage>
        <taxon>Bacteria</taxon>
        <taxon>Pseudomonadati</taxon>
        <taxon>Bacteroidota</taxon>
        <taxon>Flavobacteriia</taxon>
        <taxon>Flavobacteriales</taxon>
        <taxon>Flavobacteriaceae</taxon>
        <taxon>Maribacter</taxon>
    </lineage>
</organism>
<evidence type="ECO:0000256" key="3">
    <source>
        <dbReference type="ARBA" id="ARBA00022679"/>
    </source>
</evidence>
<dbReference type="OrthoDB" id="943406at2"/>
<keyword evidence="7" id="KW-1133">Transmembrane helix</keyword>
<reference evidence="9" key="1">
    <citation type="submission" date="2016-06" db="EMBL/GenBank/DDBJ databases">
        <authorList>
            <person name="Zhan P."/>
        </authorList>
    </citation>
    <scope>NUCLEOTIDE SEQUENCE [LARGE SCALE GENOMIC DNA]</scope>
    <source>
        <strain evidence="9">T28</strain>
    </source>
</reference>